<dbReference type="OrthoDB" id="9789942at2"/>
<protein>
    <submittedName>
        <fullName evidence="1">Type VI secretion system contractile sheath small subunit</fullName>
    </submittedName>
</protein>
<proteinExistence type="predicted"/>
<dbReference type="InterPro" id="IPR008312">
    <property type="entry name" value="T6SS_TssB1"/>
</dbReference>
<dbReference type="Pfam" id="PF05591">
    <property type="entry name" value="T6SS_VipA"/>
    <property type="match status" value="1"/>
</dbReference>
<gene>
    <name evidence="1" type="primary">tssB</name>
    <name evidence="1" type="ORF">D7V88_21745</name>
</gene>
<keyword evidence="2" id="KW-1185">Reference proteome</keyword>
<name>A0A3A8J4R5_9BACT</name>
<evidence type="ECO:0000313" key="1">
    <source>
        <dbReference type="EMBL" id="RKG84543.1"/>
    </source>
</evidence>
<organism evidence="1 2">
    <name type="scientific">Corallococcus terminator</name>
    <dbReference type="NCBI Taxonomy" id="2316733"/>
    <lineage>
        <taxon>Bacteria</taxon>
        <taxon>Pseudomonadati</taxon>
        <taxon>Myxococcota</taxon>
        <taxon>Myxococcia</taxon>
        <taxon>Myxococcales</taxon>
        <taxon>Cystobacterineae</taxon>
        <taxon>Myxococcaceae</taxon>
        <taxon>Corallococcus</taxon>
    </lineage>
</organism>
<dbReference type="EMBL" id="RAVZ01000153">
    <property type="protein sequence ID" value="RKG84543.1"/>
    <property type="molecule type" value="Genomic_DNA"/>
</dbReference>
<reference evidence="2" key="1">
    <citation type="submission" date="2018-09" db="EMBL/GenBank/DDBJ databases">
        <authorList>
            <person name="Livingstone P.G."/>
            <person name="Whitworth D.E."/>
        </authorList>
    </citation>
    <scope>NUCLEOTIDE SEQUENCE [LARGE SCALE GENOMIC DNA]</scope>
    <source>
        <strain evidence="2">CA054A</strain>
    </source>
</reference>
<comment type="caution">
    <text evidence="1">The sequence shown here is derived from an EMBL/GenBank/DDBJ whole genome shotgun (WGS) entry which is preliminary data.</text>
</comment>
<dbReference type="Proteomes" id="UP000268094">
    <property type="component" value="Unassembled WGS sequence"/>
</dbReference>
<dbReference type="PANTHER" id="PTHR35850">
    <property type="entry name" value="CYTOPLASMIC PROTEIN-RELATED"/>
    <property type="match status" value="1"/>
</dbReference>
<sequence length="172" mass="18895">MSKENSVAPTERVNIVYKPATGNAQEQVELPLKTLVMGDFTGREDDRPLEQRAPINVDKSNFNEVMAQQDLRVTLTAADKLSNEAGASLSVNLQFKNLSDFAPESVVNQVPELKKLLELRNALNALKGPLGNLPAFRKKLQSMLNDEEGRKKLIEELGLKPEDIAAASAPTK</sequence>
<evidence type="ECO:0000313" key="2">
    <source>
        <dbReference type="Proteomes" id="UP000268094"/>
    </source>
</evidence>
<dbReference type="PANTHER" id="PTHR35850:SF2">
    <property type="entry name" value="TYPE VI SECRETION SYSTEM CONTRACTILE SHEATH SMALL SUBUNIT"/>
    <property type="match status" value="1"/>
</dbReference>
<accession>A0A3A8J4R5</accession>
<dbReference type="PIRSF" id="PIRSF028301">
    <property type="entry name" value="UCP028301"/>
    <property type="match status" value="1"/>
</dbReference>
<dbReference type="AlphaFoldDB" id="A0A3A8J4R5"/>
<dbReference type="RefSeq" id="WP_120542569.1">
    <property type="nucleotide sequence ID" value="NZ_RAVZ01000153.1"/>
</dbReference>
<dbReference type="NCBIfam" id="TIGR03358">
    <property type="entry name" value="VI_chp_5"/>
    <property type="match status" value="1"/>
</dbReference>